<evidence type="ECO:0000313" key="7">
    <source>
        <dbReference type="EMBL" id="GLW53517.1"/>
    </source>
</evidence>
<keyword evidence="3" id="KW-0949">S-adenosyl-L-methionine</keyword>
<dbReference type="PANTHER" id="PTHR45277">
    <property type="entry name" value="EXPRESSED PROTEIN"/>
    <property type="match status" value="1"/>
</dbReference>
<dbReference type="InterPro" id="IPR023576">
    <property type="entry name" value="UbiE/COQ5_MeTrFase_CS"/>
</dbReference>
<dbReference type="AlphaFoldDB" id="A0A9W6UMW4"/>
<feature type="domain" description="Methyltransferase type 11" evidence="6">
    <location>
        <begin position="109"/>
        <end position="216"/>
    </location>
</feature>
<dbReference type="Gene3D" id="3.40.50.150">
    <property type="entry name" value="Vaccinia Virus protein VP39"/>
    <property type="match status" value="1"/>
</dbReference>
<keyword evidence="2" id="KW-0808">Transferase</keyword>
<dbReference type="SUPFAM" id="SSF53335">
    <property type="entry name" value="S-adenosyl-L-methionine-dependent methyltransferases"/>
    <property type="match status" value="1"/>
</dbReference>
<dbReference type="CDD" id="cd02440">
    <property type="entry name" value="AdoMet_MTases"/>
    <property type="match status" value="1"/>
</dbReference>
<reference evidence="7" key="1">
    <citation type="submission" date="2023-02" db="EMBL/GenBank/DDBJ databases">
        <title>Kitasatospora phosalacinea NBRC 14362.</title>
        <authorList>
            <person name="Ichikawa N."/>
            <person name="Sato H."/>
            <person name="Tonouchi N."/>
        </authorList>
    </citation>
    <scope>NUCLEOTIDE SEQUENCE</scope>
    <source>
        <strain evidence="7">NBRC 14362</strain>
    </source>
</reference>
<keyword evidence="5" id="KW-0472">Membrane</keyword>
<dbReference type="InterPro" id="IPR013216">
    <property type="entry name" value="Methyltransf_11"/>
</dbReference>
<sequence>MPRDAAEHSSKTRPGPRRETAGMTENLFTSLSRYGVDAPGFVGSTSALGAACALAAAARPFRGRAVVAALGAGLLVQAGVYLHTTLHGKFRVWERELDALELRGDERLLDLGCGRGAVLIGAARRLPRGRAVGVDLWASKDQSGNTPAATLANATAAGVRDRIEVHTADITELPFPDADFDLVTSALVIHNIPTVPARLRAVDEALRVLRPGGRLLLADISPMVRRYAAHLGAGTVRDLGPAYWYGGPWLPVSMLELRKPA</sequence>
<evidence type="ECO:0000256" key="1">
    <source>
        <dbReference type="ARBA" id="ARBA00022603"/>
    </source>
</evidence>
<dbReference type="InterPro" id="IPR029063">
    <property type="entry name" value="SAM-dependent_MTases_sf"/>
</dbReference>
<feature type="compositionally biased region" description="Basic and acidic residues" evidence="4">
    <location>
        <begin position="1"/>
        <end position="20"/>
    </location>
</feature>
<evidence type="ECO:0000256" key="5">
    <source>
        <dbReference type="SAM" id="Phobius"/>
    </source>
</evidence>
<dbReference type="PANTHER" id="PTHR45277:SF1">
    <property type="entry name" value="EXPRESSED PROTEIN"/>
    <property type="match status" value="1"/>
</dbReference>
<gene>
    <name evidence="7" type="ORF">Kpho01_15280</name>
</gene>
<dbReference type="Pfam" id="PF08241">
    <property type="entry name" value="Methyltransf_11"/>
    <property type="match status" value="1"/>
</dbReference>
<dbReference type="GO" id="GO:0032259">
    <property type="term" value="P:methylation"/>
    <property type="evidence" value="ECO:0007669"/>
    <property type="project" value="UniProtKB-KW"/>
</dbReference>
<evidence type="ECO:0000256" key="3">
    <source>
        <dbReference type="ARBA" id="ARBA00022691"/>
    </source>
</evidence>
<organism evidence="7 8">
    <name type="scientific">Kitasatospora phosalacinea</name>
    <dbReference type="NCBI Taxonomy" id="2065"/>
    <lineage>
        <taxon>Bacteria</taxon>
        <taxon>Bacillati</taxon>
        <taxon>Actinomycetota</taxon>
        <taxon>Actinomycetes</taxon>
        <taxon>Kitasatosporales</taxon>
        <taxon>Streptomycetaceae</taxon>
        <taxon>Kitasatospora</taxon>
    </lineage>
</organism>
<feature type="transmembrane region" description="Helical" evidence="5">
    <location>
        <begin position="65"/>
        <end position="82"/>
    </location>
</feature>
<feature type="region of interest" description="Disordered" evidence="4">
    <location>
        <begin position="1"/>
        <end position="22"/>
    </location>
</feature>
<feature type="transmembrane region" description="Helical" evidence="5">
    <location>
        <begin position="38"/>
        <end position="58"/>
    </location>
</feature>
<name>A0A9W6UMW4_9ACTN</name>
<evidence type="ECO:0000256" key="2">
    <source>
        <dbReference type="ARBA" id="ARBA00022679"/>
    </source>
</evidence>
<accession>A0A9W6UMW4</accession>
<proteinExistence type="predicted"/>
<dbReference type="Proteomes" id="UP001165143">
    <property type="component" value="Unassembled WGS sequence"/>
</dbReference>
<evidence type="ECO:0000313" key="8">
    <source>
        <dbReference type="Proteomes" id="UP001165143"/>
    </source>
</evidence>
<evidence type="ECO:0000256" key="4">
    <source>
        <dbReference type="SAM" id="MobiDB-lite"/>
    </source>
</evidence>
<protein>
    <recommendedName>
        <fullName evidence="6">Methyltransferase type 11 domain-containing protein</fullName>
    </recommendedName>
</protein>
<comment type="caution">
    <text evidence="7">The sequence shown here is derived from an EMBL/GenBank/DDBJ whole genome shotgun (WGS) entry which is preliminary data.</text>
</comment>
<keyword evidence="5" id="KW-1133">Transmembrane helix</keyword>
<keyword evidence="1" id="KW-0489">Methyltransferase</keyword>
<dbReference type="PROSITE" id="PS01184">
    <property type="entry name" value="UBIE_2"/>
    <property type="match status" value="1"/>
</dbReference>
<dbReference type="EMBL" id="BSRX01000007">
    <property type="protein sequence ID" value="GLW53517.1"/>
    <property type="molecule type" value="Genomic_DNA"/>
</dbReference>
<evidence type="ECO:0000259" key="6">
    <source>
        <dbReference type="Pfam" id="PF08241"/>
    </source>
</evidence>
<dbReference type="GO" id="GO:0008757">
    <property type="term" value="F:S-adenosylmethionine-dependent methyltransferase activity"/>
    <property type="evidence" value="ECO:0007669"/>
    <property type="project" value="InterPro"/>
</dbReference>
<keyword evidence="5" id="KW-0812">Transmembrane</keyword>